<dbReference type="AlphaFoldDB" id="A0AAW1WAT2"/>
<protein>
    <recommendedName>
        <fullName evidence="3">Late embryogenesis abundant protein LEA-2 subgroup domain-containing protein</fullName>
    </recommendedName>
</protein>
<evidence type="ECO:0000313" key="1">
    <source>
        <dbReference type="EMBL" id="KAK9921115.1"/>
    </source>
</evidence>
<comment type="caution">
    <text evidence="1">The sequence shown here is derived from an EMBL/GenBank/DDBJ whole genome shotgun (WGS) entry which is preliminary data.</text>
</comment>
<dbReference type="EMBL" id="JBEDUW010000006">
    <property type="protein sequence ID" value="KAK9921115.1"/>
    <property type="molecule type" value="Genomic_DNA"/>
</dbReference>
<accession>A0AAW1WAT2</accession>
<dbReference type="Proteomes" id="UP001457282">
    <property type="component" value="Unassembled WGS sequence"/>
</dbReference>
<gene>
    <name evidence="1" type="ORF">M0R45_029641</name>
</gene>
<proteinExistence type="predicted"/>
<keyword evidence="2" id="KW-1185">Reference proteome</keyword>
<organism evidence="1 2">
    <name type="scientific">Rubus argutus</name>
    <name type="common">Southern blackberry</name>
    <dbReference type="NCBI Taxonomy" id="59490"/>
    <lineage>
        <taxon>Eukaryota</taxon>
        <taxon>Viridiplantae</taxon>
        <taxon>Streptophyta</taxon>
        <taxon>Embryophyta</taxon>
        <taxon>Tracheophyta</taxon>
        <taxon>Spermatophyta</taxon>
        <taxon>Magnoliopsida</taxon>
        <taxon>eudicotyledons</taxon>
        <taxon>Gunneridae</taxon>
        <taxon>Pentapetalae</taxon>
        <taxon>rosids</taxon>
        <taxon>fabids</taxon>
        <taxon>Rosales</taxon>
        <taxon>Rosaceae</taxon>
        <taxon>Rosoideae</taxon>
        <taxon>Rosoideae incertae sedis</taxon>
        <taxon>Rubus</taxon>
    </lineage>
</organism>
<evidence type="ECO:0008006" key="3">
    <source>
        <dbReference type="Google" id="ProtNLM"/>
    </source>
</evidence>
<evidence type="ECO:0000313" key="2">
    <source>
        <dbReference type="Proteomes" id="UP001457282"/>
    </source>
</evidence>
<reference evidence="1 2" key="1">
    <citation type="journal article" date="2023" name="G3 (Bethesda)">
        <title>A chromosome-length genome assembly and annotation of blackberry (Rubus argutus, cv. 'Hillquist').</title>
        <authorList>
            <person name="Bruna T."/>
            <person name="Aryal R."/>
            <person name="Dudchenko O."/>
            <person name="Sargent D.J."/>
            <person name="Mead D."/>
            <person name="Buti M."/>
            <person name="Cavallini A."/>
            <person name="Hytonen T."/>
            <person name="Andres J."/>
            <person name="Pham M."/>
            <person name="Weisz D."/>
            <person name="Mascagni F."/>
            <person name="Usai G."/>
            <person name="Natali L."/>
            <person name="Bassil N."/>
            <person name="Fernandez G.E."/>
            <person name="Lomsadze A."/>
            <person name="Armour M."/>
            <person name="Olukolu B."/>
            <person name="Poorten T."/>
            <person name="Britton C."/>
            <person name="Davik J."/>
            <person name="Ashrafi H."/>
            <person name="Aiden E.L."/>
            <person name="Borodovsky M."/>
            <person name="Worthington M."/>
        </authorList>
    </citation>
    <scope>NUCLEOTIDE SEQUENCE [LARGE SCALE GENOMIC DNA]</scope>
    <source>
        <strain evidence="1">PI 553951</strain>
    </source>
</reference>
<name>A0AAW1WAT2_RUBAR</name>
<sequence>MTEEERPPSCILSPVLRLLCGPNLFRLSCLGLKVTGTDLTATCNMTLLVTNLNHKLVMNFDRVQASIYYGSKDDGLEDFIHEEIGVVEASVRDNLAAKQISDGKALGGPVKFGLRLVTIYRYRIKGWWDAGSPKNYVVYCEPLEFLFSPNTSDNGILTYSSIKVMRVVLCDP</sequence>